<evidence type="ECO:0000313" key="1">
    <source>
        <dbReference type="EMBL" id="JAE28095.1"/>
    </source>
</evidence>
<organism evidence="1">
    <name type="scientific">Arundo donax</name>
    <name type="common">Giant reed</name>
    <name type="synonym">Donax arundinaceus</name>
    <dbReference type="NCBI Taxonomy" id="35708"/>
    <lineage>
        <taxon>Eukaryota</taxon>
        <taxon>Viridiplantae</taxon>
        <taxon>Streptophyta</taxon>
        <taxon>Embryophyta</taxon>
        <taxon>Tracheophyta</taxon>
        <taxon>Spermatophyta</taxon>
        <taxon>Magnoliopsida</taxon>
        <taxon>Liliopsida</taxon>
        <taxon>Poales</taxon>
        <taxon>Poaceae</taxon>
        <taxon>PACMAD clade</taxon>
        <taxon>Arundinoideae</taxon>
        <taxon>Arundineae</taxon>
        <taxon>Arundo</taxon>
    </lineage>
</organism>
<name>A0A0A9GSV5_ARUDO</name>
<accession>A0A0A9GSV5</accession>
<proteinExistence type="predicted"/>
<protein>
    <submittedName>
        <fullName evidence="1">Uncharacterized protein</fullName>
    </submittedName>
</protein>
<reference evidence="1" key="1">
    <citation type="submission" date="2014-09" db="EMBL/GenBank/DDBJ databases">
        <authorList>
            <person name="Magalhaes I.L.F."/>
            <person name="Oliveira U."/>
            <person name="Santos F.R."/>
            <person name="Vidigal T.H.D.A."/>
            <person name="Brescovit A.D."/>
            <person name="Santos A.J."/>
        </authorList>
    </citation>
    <scope>NUCLEOTIDE SEQUENCE</scope>
    <source>
        <tissue evidence="1">Shoot tissue taken approximately 20 cm above the soil surface</tissue>
    </source>
</reference>
<dbReference type="EMBL" id="GBRH01169801">
    <property type="protein sequence ID" value="JAE28095.1"/>
    <property type="molecule type" value="Transcribed_RNA"/>
</dbReference>
<sequence length="40" mass="4600">MDNWCQLFHSKHASCANTEHQIGCSQRSCMTQISYLMVPL</sequence>
<dbReference type="AlphaFoldDB" id="A0A0A9GSV5"/>
<reference evidence="1" key="2">
    <citation type="journal article" date="2015" name="Data Brief">
        <title>Shoot transcriptome of the giant reed, Arundo donax.</title>
        <authorList>
            <person name="Barrero R.A."/>
            <person name="Guerrero F.D."/>
            <person name="Moolhuijzen P."/>
            <person name="Goolsby J.A."/>
            <person name="Tidwell J."/>
            <person name="Bellgard S.E."/>
            <person name="Bellgard M.I."/>
        </authorList>
    </citation>
    <scope>NUCLEOTIDE SEQUENCE</scope>
    <source>
        <tissue evidence="1">Shoot tissue taken approximately 20 cm above the soil surface</tissue>
    </source>
</reference>